<dbReference type="Pfam" id="PF00076">
    <property type="entry name" value="RRM_1"/>
    <property type="match status" value="2"/>
</dbReference>
<accession>A0AAW1WT30</accession>
<organism evidence="5 6">
    <name type="scientific">Rubus argutus</name>
    <name type="common">Southern blackberry</name>
    <dbReference type="NCBI Taxonomy" id="59490"/>
    <lineage>
        <taxon>Eukaryota</taxon>
        <taxon>Viridiplantae</taxon>
        <taxon>Streptophyta</taxon>
        <taxon>Embryophyta</taxon>
        <taxon>Tracheophyta</taxon>
        <taxon>Spermatophyta</taxon>
        <taxon>Magnoliopsida</taxon>
        <taxon>eudicotyledons</taxon>
        <taxon>Gunneridae</taxon>
        <taxon>Pentapetalae</taxon>
        <taxon>rosids</taxon>
        <taxon>fabids</taxon>
        <taxon>Rosales</taxon>
        <taxon>Rosaceae</taxon>
        <taxon>Rosoideae</taxon>
        <taxon>Rosoideae incertae sedis</taxon>
        <taxon>Rubus</taxon>
    </lineage>
</organism>
<evidence type="ECO:0000313" key="6">
    <source>
        <dbReference type="Proteomes" id="UP001457282"/>
    </source>
</evidence>
<evidence type="ECO:0000313" key="5">
    <source>
        <dbReference type="EMBL" id="KAK9927969.1"/>
    </source>
</evidence>
<evidence type="ECO:0000256" key="3">
    <source>
        <dbReference type="SAM" id="MobiDB-lite"/>
    </source>
</evidence>
<proteinExistence type="predicted"/>
<dbReference type="InterPro" id="IPR035979">
    <property type="entry name" value="RBD_domain_sf"/>
</dbReference>
<comment type="caution">
    <text evidence="5">The sequence shown here is derived from an EMBL/GenBank/DDBJ whole genome shotgun (WGS) entry which is preliminary data.</text>
</comment>
<dbReference type="SMART" id="SM00360">
    <property type="entry name" value="RRM"/>
    <property type="match status" value="2"/>
</dbReference>
<gene>
    <name evidence="5" type="ORF">M0R45_025127</name>
</gene>
<feature type="domain" description="RRM" evidence="4">
    <location>
        <begin position="90"/>
        <end position="167"/>
    </location>
</feature>
<dbReference type="InterPro" id="IPR012677">
    <property type="entry name" value="Nucleotide-bd_a/b_plait_sf"/>
</dbReference>
<name>A0AAW1WT30_RUBAR</name>
<sequence length="296" mass="32970">MAAFEAALSLYSLYSSKPLSFPKPSTSLNLRIANFVPISNNFLFSPPKPILTRKLSFELPCSAVQEITAQEEPLEQVSVEKTHQQQNLKRKLYVVNLPWSLTVVDIKNLFGQCGDVKDVEIIKQQDGRSRGFAFVTMASGEEAQAVIDEFDSKELSGRTIRVEFAKQFKKPSPRPSNPQVQETRHKLYVSNLAWKARSSHLRDFVSLNFKTPVSARVVFDGPSGKSGGYGFVSFATKEEAADAISALNGQELMGRPVNLKFSEKNASESKSQGEKDDSDQNEKEEEENLEGQPEES</sequence>
<evidence type="ECO:0000259" key="4">
    <source>
        <dbReference type="PROSITE" id="PS50102"/>
    </source>
</evidence>
<dbReference type="PROSITE" id="PS50102">
    <property type="entry name" value="RRM"/>
    <property type="match status" value="2"/>
</dbReference>
<dbReference type="Gene3D" id="3.30.70.330">
    <property type="match status" value="2"/>
</dbReference>
<dbReference type="AlphaFoldDB" id="A0AAW1WT30"/>
<dbReference type="SUPFAM" id="SSF54928">
    <property type="entry name" value="RNA-binding domain, RBD"/>
    <property type="match status" value="2"/>
</dbReference>
<dbReference type="PANTHER" id="PTHR48025:SF6">
    <property type="entry name" value="RRM DOMAIN-CONTAINING PROTEIN"/>
    <property type="match status" value="1"/>
</dbReference>
<dbReference type="Proteomes" id="UP001457282">
    <property type="component" value="Unassembled WGS sequence"/>
</dbReference>
<dbReference type="PANTHER" id="PTHR48025">
    <property type="entry name" value="OS02G0815200 PROTEIN"/>
    <property type="match status" value="1"/>
</dbReference>
<evidence type="ECO:0000256" key="2">
    <source>
        <dbReference type="PROSITE-ProRule" id="PRU00176"/>
    </source>
</evidence>
<evidence type="ECO:0000256" key="1">
    <source>
        <dbReference type="ARBA" id="ARBA00022884"/>
    </source>
</evidence>
<dbReference type="GO" id="GO:1901259">
    <property type="term" value="P:chloroplast rRNA processing"/>
    <property type="evidence" value="ECO:0007669"/>
    <property type="project" value="TreeGrafter"/>
</dbReference>
<dbReference type="GO" id="GO:0009535">
    <property type="term" value="C:chloroplast thylakoid membrane"/>
    <property type="evidence" value="ECO:0007669"/>
    <property type="project" value="TreeGrafter"/>
</dbReference>
<dbReference type="InterPro" id="IPR050502">
    <property type="entry name" value="Euk_RNA-bind_prot"/>
</dbReference>
<dbReference type="EMBL" id="JBEDUW010000005">
    <property type="protein sequence ID" value="KAK9927969.1"/>
    <property type="molecule type" value="Genomic_DNA"/>
</dbReference>
<dbReference type="InterPro" id="IPR000504">
    <property type="entry name" value="RRM_dom"/>
</dbReference>
<feature type="compositionally biased region" description="Acidic residues" evidence="3">
    <location>
        <begin position="282"/>
        <end position="296"/>
    </location>
</feature>
<feature type="region of interest" description="Disordered" evidence="3">
    <location>
        <begin position="256"/>
        <end position="296"/>
    </location>
</feature>
<keyword evidence="1 2" id="KW-0694">RNA-binding</keyword>
<reference evidence="5 6" key="1">
    <citation type="journal article" date="2023" name="G3 (Bethesda)">
        <title>A chromosome-length genome assembly and annotation of blackberry (Rubus argutus, cv. 'Hillquist').</title>
        <authorList>
            <person name="Bruna T."/>
            <person name="Aryal R."/>
            <person name="Dudchenko O."/>
            <person name="Sargent D.J."/>
            <person name="Mead D."/>
            <person name="Buti M."/>
            <person name="Cavallini A."/>
            <person name="Hytonen T."/>
            <person name="Andres J."/>
            <person name="Pham M."/>
            <person name="Weisz D."/>
            <person name="Mascagni F."/>
            <person name="Usai G."/>
            <person name="Natali L."/>
            <person name="Bassil N."/>
            <person name="Fernandez G.E."/>
            <person name="Lomsadze A."/>
            <person name="Armour M."/>
            <person name="Olukolu B."/>
            <person name="Poorten T."/>
            <person name="Britton C."/>
            <person name="Davik J."/>
            <person name="Ashrafi H."/>
            <person name="Aiden E.L."/>
            <person name="Borodovsky M."/>
            <person name="Worthington M."/>
        </authorList>
    </citation>
    <scope>NUCLEOTIDE SEQUENCE [LARGE SCALE GENOMIC DNA]</scope>
    <source>
        <strain evidence="5">PI 553951</strain>
    </source>
</reference>
<keyword evidence="6" id="KW-1185">Reference proteome</keyword>
<protein>
    <recommendedName>
        <fullName evidence="4">RRM domain-containing protein</fullName>
    </recommendedName>
</protein>
<feature type="compositionally biased region" description="Basic and acidic residues" evidence="3">
    <location>
        <begin position="261"/>
        <end position="281"/>
    </location>
</feature>
<feature type="domain" description="RRM" evidence="4">
    <location>
        <begin position="185"/>
        <end position="264"/>
    </location>
</feature>
<dbReference type="GO" id="GO:0003729">
    <property type="term" value="F:mRNA binding"/>
    <property type="evidence" value="ECO:0007669"/>
    <property type="project" value="TreeGrafter"/>
</dbReference>